<dbReference type="EMBL" id="DWYR01000004">
    <property type="protein sequence ID" value="HJA98192.1"/>
    <property type="molecule type" value="Genomic_DNA"/>
</dbReference>
<name>A0A9D2IDP3_9BACT</name>
<reference evidence="2" key="1">
    <citation type="journal article" date="2021" name="PeerJ">
        <title>Extensive microbial diversity within the chicken gut microbiome revealed by metagenomics and culture.</title>
        <authorList>
            <person name="Gilroy R."/>
            <person name="Ravi A."/>
            <person name="Getino M."/>
            <person name="Pursley I."/>
            <person name="Horton D.L."/>
            <person name="Alikhan N.F."/>
            <person name="Baker D."/>
            <person name="Gharbi K."/>
            <person name="Hall N."/>
            <person name="Watson M."/>
            <person name="Adriaenssens E.M."/>
            <person name="Foster-Nyarko E."/>
            <person name="Jarju S."/>
            <person name="Secka A."/>
            <person name="Antonio M."/>
            <person name="Oren A."/>
            <person name="Chaudhuri R.R."/>
            <person name="La Ragione R."/>
            <person name="Hildebrand F."/>
            <person name="Pallen M.J."/>
        </authorList>
    </citation>
    <scope>NUCLEOTIDE SEQUENCE</scope>
    <source>
        <strain evidence="2">CHK169-11906</strain>
    </source>
</reference>
<dbReference type="Proteomes" id="UP000824259">
    <property type="component" value="Unassembled WGS sequence"/>
</dbReference>
<dbReference type="GO" id="GO:1900376">
    <property type="term" value="P:regulation of secondary metabolite biosynthetic process"/>
    <property type="evidence" value="ECO:0007669"/>
    <property type="project" value="TreeGrafter"/>
</dbReference>
<dbReference type="Gene3D" id="1.10.10.10">
    <property type="entry name" value="Winged helix-like DNA-binding domain superfamily/Winged helix DNA-binding domain"/>
    <property type="match status" value="1"/>
</dbReference>
<comment type="caution">
    <text evidence="2">The sequence shown here is derived from an EMBL/GenBank/DDBJ whole genome shotgun (WGS) entry which is preliminary data.</text>
</comment>
<organism evidence="2 3">
    <name type="scientific">Candidatus Alistipes avicola</name>
    <dbReference type="NCBI Taxonomy" id="2838432"/>
    <lineage>
        <taxon>Bacteria</taxon>
        <taxon>Pseudomonadati</taxon>
        <taxon>Bacteroidota</taxon>
        <taxon>Bacteroidia</taxon>
        <taxon>Bacteroidales</taxon>
        <taxon>Rikenellaceae</taxon>
        <taxon>Alistipes</taxon>
    </lineage>
</organism>
<dbReference type="InterPro" id="IPR002481">
    <property type="entry name" value="FUR"/>
</dbReference>
<dbReference type="GO" id="GO:0045892">
    <property type="term" value="P:negative regulation of DNA-templated transcription"/>
    <property type="evidence" value="ECO:0007669"/>
    <property type="project" value="TreeGrafter"/>
</dbReference>
<reference evidence="2" key="2">
    <citation type="submission" date="2021-04" db="EMBL/GenBank/DDBJ databases">
        <authorList>
            <person name="Gilroy R."/>
        </authorList>
    </citation>
    <scope>NUCLEOTIDE SEQUENCE</scope>
    <source>
        <strain evidence="2">CHK169-11906</strain>
    </source>
</reference>
<dbReference type="SUPFAM" id="SSF46785">
    <property type="entry name" value="Winged helix' DNA-binding domain"/>
    <property type="match status" value="1"/>
</dbReference>
<dbReference type="GO" id="GO:0003700">
    <property type="term" value="F:DNA-binding transcription factor activity"/>
    <property type="evidence" value="ECO:0007669"/>
    <property type="project" value="InterPro"/>
</dbReference>
<feature type="binding site" evidence="1">
    <location>
        <position position="97"/>
    </location>
    <ligand>
        <name>Zn(2+)</name>
        <dbReference type="ChEBI" id="CHEBI:29105"/>
    </ligand>
</feature>
<feature type="binding site" evidence="1">
    <location>
        <position position="100"/>
    </location>
    <ligand>
        <name>Zn(2+)</name>
        <dbReference type="ChEBI" id="CHEBI:29105"/>
    </ligand>
</feature>
<keyword evidence="1" id="KW-0862">Zinc</keyword>
<gene>
    <name evidence="2" type="ORF">H9779_01140</name>
</gene>
<dbReference type="GO" id="GO:0000976">
    <property type="term" value="F:transcription cis-regulatory region binding"/>
    <property type="evidence" value="ECO:0007669"/>
    <property type="project" value="TreeGrafter"/>
</dbReference>
<dbReference type="AlphaFoldDB" id="A0A9D2IDP3"/>
<dbReference type="PANTHER" id="PTHR33202">
    <property type="entry name" value="ZINC UPTAKE REGULATION PROTEIN"/>
    <property type="match status" value="1"/>
</dbReference>
<evidence type="ECO:0000313" key="2">
    <source>
        <dbReference type="EMBL" id="HJA98192.1"/>
    </source>
</evidence>
<accession>A0A9D2IDP3</accession>
<feature type="binding site" evidence="1">
    <location>
        <position position="133"/>
    </location>
    <ligand>
        <name>Zn(2+)</name>
        <dbReference type="ChEBI" id="CHEBI:29105"/>
    </ligand>
</feature>
<dbReference type="PANTHER" id="PTHR33202:SF22">
    <property type="entry name" value="HYDROGEN PEROXIDE SENSITIVE REPRESSOR"/>
    <property type="match status" value="1"/>
</dbReference>
<dbReference type="InterPro" id="IPR036388">
    <property type="entry name" value="WH-like_DNA-bd_sf"/>
</dbReference>
<dbReference type="GO" id="GO:0008270">
    <property type="term" value="F:zinc ion binding"/>
    <property type="evidence" value="ECO:0007669"/>
    <property type="project" value="TreeGrafter"/>
</dbReference>
<sequence>MEKDKQIELLEKRDVRPTALRLLILRTMAEFDRAFSLADLEERLDTVDKSTLFRTLTLFLAHHVVHGIDDGSGSFKYALCSAECDCEIDDLHTHFYCTRCHRTFCLRSVAIPHVGLPEGFSAETINYVIKGVCTDCSRKEH</sequence>
<dbReference type="InterPro" id="IPR036390">
    <property type="entry name" value="WH_DNA-bd_sf"/>
</dbReference>
<comment type="cofactor">
    <cofactor evidence="1">
        <name>Zn(2+)</name>
        <dbReference type="ChEBI" id="CHEBI:29105"/>
    </cofactor>
    <text evidence="1">Binds 1 zinc ion per subunit.</text>
</comment>
<protein>
    <submittedName>
        <fullName evidence="2">Transcriptional repressor</fullName>
    </submittedName>
</protein>
<evidence type="ECO:0000313" key="3">
    <source>
        <dbReference type="Proteomes" id="UP000824259"/>
    </source>
</evidence>
<dbReference type="Pfam" id="PF01475">
    <property type="entry name" value="FUR"/>
    <property type="match status" value="1"/>
</dbReference>
<evidence type="ECO:0000256" key="1">
    <source>
        <dbReference type="PIRSR" id="PIRSR602481-1"/>
    </source>
</evidence>
<keyword evidence="1" id="KW-0479">Metal-binding</keyword>
<proteinExistence type="predicted"/>
<feature type="binding site" evidence="1">
    <location>
        <position position="136"/>
    </location>
    <ligand>
        <name>Zn(2+)</name>
        <dbReference type="ChEBI" id="CHEBI:29105"/>
    </ligand>
</feature>